<keyword evidence="4" id="KW-1185">Reference proteome</keyword>
<evidence type="ECO:0000259" key="2">
    <source>
        <dbReference type="PROSITE" id="PS51737"/>
    </source>
</evidence>
<evidence type="ECO:0000313" key="4">
    <source>
        <dbReference type="Proteomes" id="UP000238413"/>
    </source>
</evidence>
<feature type="region of interest" description="Disordered" evidence="1">
    <location>
        <begin position="1"/>
        <end position="22"/>
    </location>
</feature>
<dbReference type="PROSITE" id="PS51737">
    <property type="entry name" value="RECOMBINASE_DNA_BIND"/>
    <property type="match status" value="1"/>
</dbReference>
<dbReference type="EMBL" id="CP026652">
    <property type="protein sequence ID" value="AVH55416.1"/>
    <property type="molecule type" value="Genomic_DNA"/>
</dbReference>
<dbReference type="Pfam" id="PF07508">
    <property type="entry name" value="Recombinase"/>
    <property type="match status" value="1"/>
</dbReference>
<dbReference type="InterPro" id="IPR011109">
    <property type="entry name" value="DNA_bind_recombinase_dom"/>
</dbReference>
<evidence type="ECO:0000256" key="1">
    <source>
        <dbReference type="SAM" id="MobiDB-lite"/>
    </source>
</evidence>
<protein>
    <submittedName>
        <fullName evidence="3">Recombinase family protein</fullName>
    </submittedName>
</protein>
<proteinExistence type="predicted"/>
<evidence type="ECO:0000313" key="3">
    <source>
        <dbReference type="EMBL" id="AVH55416.1"/>
    </source>
</evidence>
<sequence length="472" mass="53121">MLATWASETARPSPGSEPGAPDGLRFAFYGRVSTEDHQDPETSRGWQLLRAQAITSGYGRVTAEFFDVGHSRVLPWTRRPRAAALVAALADPDRGFDAIVIGSSERAFYGNQFAALAPLFEHYRIPVWIPELGGPFDPKILAQEVLMVLLGILSKREIARTRIRVRTAMTIQARDQGRYLGGRPPYGYRLVDAGPHPNRALARRGVRLQRLDPHPEYAPIVKWIFAQRLAGHSTSRIARALNDADIPCPSAADPQRNPHRTHRQWTLTTVRAILSNPRYTGRQVWNRQRTDHDLIDPANTTLGHRDVMRWNTPNDWIISARPAHPALVSEADFITVQHLRTHRETTPGRTYLLAGLLCCGICGRRMESHWTHHRTGYRCRHGHTSATRPDPDRTPNTYLREDRALPHLPALFLRLTGHAESFTSDPVSRESVQPTVAQAIAYLRSQEISLTYDPAARTLTADTHQAERITIS</sequence>
<dbReference type="Gene3D" id="3.90.1750.20">
    <property type="entry name" value="Putative Large Serine Recombinase, Chain B, Domain 2"/>
    <property type="match status" value="1"/>
</dbReference>
<name>A0ABM6SLG1_9ACTN</name>
<dbReference type="InterPro" id="IPR050639">
    <property type="entry name" value="SSR_resolvase"/>
</dbReference>
<dbReference type="SUPFAM" id="SSF53041">
    <property type="entry name" value="Resolvase-like"/>
    <property type="match status" value="1"/>
</dbReference>
<dbReference type="InterPro" id="IPR006119">
    <property type="entry name" value="Resolv_N"/>
</dbReference>
<dbReference type="InterPro" id="IPR036162">
    <property type="entry name" value="Resolvase-like_N_sf"/>
</dbReference>
<dbReference type="SMART" id="SM00857">
    <property type="entry name" value="Resolvase"/>
    <property type="match status" value="1"/>
</dbReference>
<dbReference type="PANTHER" id="PTHR30461">
    <property type="entry name" value="DNA-INVERTASE FROM LAMBDOID PROPHAGE"/>
    <property type="match status" value="1"/>
</dbReference>
<gene>
    <name evidence="3" type="ORF">C4B68_06050</name>
</gene>
<organism evidence="3 4">
    <name type="scientific">Streptomyces dengpaensis</name>
    <dbReference type="NCBI Taxonomy" id="2049881"/>
    <lineage>
        <taxon>Bacteria</taxon>
        <taxon>Bacillati</taxon>
        <taxon>Actinomycetota</taxon>
        <taxon>Actinomycetes</taxon>
        <taxon>Kitasatosporales</taxon>
        <taxon>Streptomycetaceae</taxon>
        <taxon>Streptomyces</taxon>
    </lineage>
</organism>
<dbReference type="InterPro" id="IPR025827">
    <property type="entry name" value="Zn_ribbon_recom_dom"/>
</dbReference>
<dbReference type="Pfam" id="PF13408">
    <property type="entry name" value="Zn_ribbon_recom"/>
    <property type="match status" value="1"/>
</dbReference>
<dbReference type="PANTHER" id="PTHR30461:SF23">
    <property type="entry name" value="DNA RECOMBINASE-RELATED"/>
    <property type="match status" value="1"/>
</dbReference>
<dbReference type="Proteomes" id="UP000238413">
    <property type="component" value="Chromosome"/>
</dbReference>
<feature type="domain" description="Recombinase" evidence="2">
    <location>
        <begin position="185"/>
        <end position="346"/>
    </location>
</feature>
<reference evidence="3 4" key="1">
    <citation type="submission" date="2018-02" db="EMBL/GenBank/DDBJ databases">
        <title>Complete genome sequence of Streptomyces dengpaensis, the producer of angucyclines.</title>
        <authorList>
            <person name="Yumei L."/>
        </authorList>
    </citation>
    <scope>NUCLEOTIDE SEQUENCE [LARGE SCALE GENOMIC DNA]</scope>
    <source>
        <strain evidence="3 4">XZHG99</strain>
    </source>
</reference>
<dbReference type="InterPro" id="IPR038109">
    <property type="entry name" value="DNA_bind_recomb_sf"/>
</dbReference>
<dbReference type="RefSeq" id="WP_099498392.1">
    <property type="nucleotide sequence ID" value="NZ_CP026652.1"/>
</dbReference>
<accession>A0ABM6SLG1</accession>